<reference evidence="3" key="2">
    <citation type="submission" date="2021-04" db="EMBL/GenBank/DDBJ databases">
        <authorList>
            <person name="Podell S."/>
        </authorList>
    </citation>
    <scope>NUCLEOTIDE SEQUENCE</scope>
    <source>
        <strain evidence="3">Hildebrandi</strain>
    </source>
</reference>
<feature type="region of interest" description="Disordered" evidence="1">
    <location>
        <begin position="12"/>
        <end position="51"/>
    </location>
</feature>
<dbReference type="InterPro" id="IPR045096">
    <property type="entry name" value="EDR2-like"/>
</dbReference>
<dbReference type="Pfam" id="PF07059">
    <property type="entry name" value="EDR2_C"/>
    <property type="match status" value="1"/>
</dbReference>
<accession>A0A9K3M8T5</accession>
<evidence type="ECO:0000259" key="2">
    <source>
        <dbReference type="Pfam" id="PF07059"/>
    </source>
</evidence>
<comment type="caution">
    <text evidence="3">The sequence shown here is derived from an EMBL/GenBank/DDBJ whole genome shotgun (WGS) entry which is preliminary data.</text>
</comment>
<feature type="region of interest" description="Disordered" evidence="1">
    <location>
        <begin position="157"/>
        <end position="179"/>
    </location>
</feature>
<dbReference type="InterPro" id="IPR009769">
    <property type="entry name" value="EDR2_C"/>
</dbReference>
<keyword evidence="4" id="KW-1185">Reference proteome</keyword>
<dbReference type="OrthoDB" id="9970435at2759"/>
<name>A0A9K3M8T5_9STRA</name>
<reference evidence="3" key="1">
    <citation type="journal article" date="2021" name="Sci. Rep.">
        <title>Diploid genomic architecture of Nitzschia inconspicua, an elite biomass production diatom.</title>
        <authorList>
            <person name="Oliver A."/>
            <person name="Podell S."/>
            <person name="Pinowska A."/>
            <person name="Traller J.C."/>
            <person name="Smith S.R."/>
            <person name="McClure R."/>
            <person name="Beliaev A."/>
            <person name="Bohutskyi P."/>
            <person name="Hill E.A."/>
            <person name="Rabines A."/>
            <person name="Zheng H."/>
            <person name="Allen L.Z."/>
            <person name="Kuo A."/>
            <person name="Grigoriev I.V."/>
            <person name="Allen A.E."/>
            <person name="Hazlebeck D."/>
            <person name="Allen E.E."/>
        </authorList>
    </citation>
    <scope>NUCLEOTIDE SEQUENCE</scope>
    <source>
        <strain evidence="3">Hildebrandi</strain>
    </source>
</reference>
<evidence type="ECO:0000313" key="3">
    <source>
        <dbReference type="EMBL" id="KAG7374371.1"/>
    </source>
</evidence>
<sequence>MDLGYFMCSVSTSNPVENTDNSTSTIEPEHSDSRLSIASNKSSSSRRFPELVESSCSSSFQNSPAELVPPPPAIALATYSPKPGETSPSSLLLNRRLSAALITNEGERPHPVVEGRPVILTKTSSAISNETSSSIDSSLRRLPNQDTNREVTMAVVSKSSPTRPGHISDRSVSEKTPTASSMVEIDGLPFVDAKQDQSYDDYNEDGLKDIERILEEKKSEEDIKIVPSSTSPTSRPILRRSQTEPVERHPTTYRFLPPPLRTQAWSEPPAETFQVRGISYMKDRVKVLSQPSAFRLFAVDLVNTEKPIHSGMCAHPQERIQLALQRELETGVKELPEFVFCVNLCVPGTINYHNVYYFGADKAIMEEVRNQSTPFGHLMSKFLYGDSNEFRNNTFKLIPRIVEGNYIVRRAVGTKPTILGRKIKQRYLMTDRYMEVLVDIASDPIAQRVTKLCMGYLQSMTVDMMFLLEGSNEKELPERVFGGARISGVDFKEQDGKRTVPLVD</sequence>
<gene>
    <name evidence="3" type="ORF">IV203_013466</name>
</gene>
<dbReference type="PANTHER" id="PTHR12136">
    <property type="entry name" value="ENHANCED DISEASE RESISTANCE-RELATED"/>
    <property type="match status" value="1"/>
</dbReference>
<proteinExistence type="predicted"/>
<feature type="compositionally biased region" description="Low complexity" evidence="1">
    <location>
        <begin position="34"/>
        <end position="46"/>
    </location>
</feature>
<feature type="compositionally biased region" description="Polar residues" evidence="1">
    <location>
        <begin position="12"/>
        <end position="26"/>
    </location>
</feature>
<feature type="domain" description="Protein ENHANCED DISEASE RESISTANCE 2 C-terminal" evidence="2">
    <location>
        <begin position="265"/>
        <end position="490"/>
    </location>
</feature>
<evidence type="ECO:0000256" key="1">
    <source>
        <dbReference type="SAM" id="MobiDB-lite"/>
    </source>
</evidence>
<dbReference type="EMBL" id="JAGRRH010000001">
    <property type="protein sequence ID" value="KAG7374371.1"/>
    <property type="molecule type" value="Genomic_DNA"/>
</dbReference>
<dbReference type="AlphaFoldDB" id="A0A9K3M8T5"/>
<feature type="compositionally biased region" description="Basic and acidic residues" evidence="1">
    <location>
        <begin position="241"/>
        <end position="250"/>
    </location>
</feature>
<protein>
    <submittedName>
        <fullName evidence="3">DUF1336 domain containing protein</fullName>
    </submittedName>
</protein>
<feature type="region of interest" description="Disordered" evidence="1">
    <location>
        <begin position="221"/>
        <end position="261"/>
    </location>
</feature>
<dbReference type="Proteomes" id="UP000693970">
    <property type="component" value="Unassembled WGS sequence"/>
</dbReference>
<evidence type="ECO:0000313" key="4">
    <source>
        <dbReference type="Proteomes" id="UP000693970"/>
    </source>
</evidence>
<organism evidence="3 4">
    <name type="scientific">Nitzschia inconspicua</name>
    <dbReference type="NCBI Taxonomy" id="303405"/>
    <lineage>
        <taxon>Eukaryota</taxon>
        <taxon>Sar</taxon>
        <taxon>Stramenopiles</taxon>
        <taxon>Ochrophyta</taxon>
        <taxon>Bacillariophyta</taxon>
        <taxon>Bacillariophyceae</taxon>
        <taxon>Bacillariophycidae</taxon>
        <taxon>Bacillariales</taxon>
        <taxon>Bacillariaceae</taxon>
        <taxon>Nitzschia</taxon>
    </lineage>
</organism>
<dbReference type="PANTHER" id="PTHR12136:SF41">
    <property type="entry name" value="PLECKSTRIN HOMOLOGY (PH) AND LIPID-BINDING START DOMAINS-CONTAINING PROTEIN"/>
    <property type="match status" value="1"/>
</dbReference>